<proteinExistence type="predicted"/>
<protein>
    <submittedName>
        <fullName evidence="2">Uncharacterized protein</fullName>
    </submittedName>
</protein>
<reference evidence="2 3" key="1">
    <citation type="journal article" date="2018" name="Sci. Rep.">
        <title>Raphidocelis subcapitata (=Pseudokirchneriella subcapitata) provides an insight into genome evolution and environmental adaptations in the Sphaeropleales.</title>
        <authorList>
            <person name="Suzuki S."/>
            <person name="Yamaguchi H."/>
            <person name="Nakajima N."/>
            <person name="Kawachi M."/>
        </authorList>
    </citation>
    <scope>NUCLEOTIDE SEQUENCE [LARGE SCALE GENOMIC DNA]</scope>
    <source>
        <strain evidence="2 3">NIES-35</strain>
    </source>
</reference>
<dbReference type="InParanoid" id="A0A2V0PCA6"/>
<evidence type="ECO:0000313" key="2">
    <source>
        <dbReference type="EMBL" id="GBF95533.1"/>
    </source>
</evidence>
<organism evidence="2 3">
    <name type="scientific">Raphidocelis subcapitata</name>
    <dbReference type="NCBI Taxonomy" id="307507"/>
    <lineage>
        <taxon>Eukaryota</taxon>
        <taxon>Viridiplantae</taxon>
        <taxon>Chlorophyta</taxon>
        <taxon>core chlorophytes</taxon>
        <taxon>Chlorophyceae</taxon>
        <taxon>CS clade</taxon>
        <taxon>Sphaeropleales</taxon>
        <taxon>Selenastraceae</taxon>
        <taxon>Raphidocelis</taxon>
    </lineage>
</organism>
<name>A0A2V0PCA6_9CHLO</name>
<sequence length="124" mass="12526">MQHGRCGVPSSGASSAAALAVKTAAAALLAVRIPGDVATSSDQAARRGEAAPLGRGAPACAPGRTPELPPHRAALALRRVAACDSPELPGARAVAIGALPPQWARYAAKRRAGHKRSRLSVCSH</sequence>
<dbReference type="AlphaFoldDB" id="A0A2V0PCA6"/>
<evidence type="ECO:0000256" key="1">
    <source>
        <dbReference type="SAM" id="MobiDB-lite"/>
    </source>
</evidence>
<evidence type="ECO:0000313" key="3">
    <source>
        <dbReference type="Proteomes" id="UP000247498"/>
    </source>
</evidence>
<dbReference type="Proteomes" id="UP000247498">
    <property type="component" value="Unassembled WGS sequence"/>
</dbReference>
<gene>
    <name evidence="2" type="ORF">Rsub_08514</name>
</gene>
<feature type="region of interest" description="Disordered" evidence="1">
    <location>
        <begin position="38"/>
        <end position="66"/>
    </location>
</feature>
<comment type="caution">
    <text evidence="2">The sequence shown here is derived from an EMBL/GenBank/DDBJ whole genome shotgun (WGS) entry which is preliminary data.</text>
</comment>
<accession>A0A2V0PCA6</accession>
<keyword evidence="3" id="KW-1185">Reference proteome</keyword>
<dbReference type="EMBL" id="BDRX01000066">
    <property type="protein sequence ID" value="GBF95533.1"/>
    <property type="molecule type" value="Genomic_DNA"/>
</dbReference>